<dbReference type="Proteomes" id="UP000248925">
    <property type="component" value="Unassembled WGS sequence"/>
</dbReference>
<dbReference type="EMBL" id="PCDP01000035">
    <property type="protein sequence ID" value="PZM13687.1"/>
    <property type="molecule type" value="Genomic_DNA"/>
</dbReference>
<organism evidence="1 2">
    <name type="scientific">Rhizobium tubonense</name>
    <dbReference type="NCBI Taxonomy" id="484088"/>
    <lineage>
        <taxon>Bacteria</taxon>
        <taxon>Pseudomonadati</taxon>
        <taxon>Pseudomonadota</taxon>
        <taxon>Alphaproteobacteria</taxon>
        <taxon>Hyphomicrobiales</taxon>
        <taxon>Rhizobiaceae</taxon>
        <taxon>Rhizobium/Agrobacterium group</taxon>
        <taxon>Rhizobium</taxon>
    </lineage>
</organism>
<sequence>MMGAIVVCDADGQEKLSSRFAMLRLYLAQRSALELIALRKGDQLLRDIGLSREEARDSLKPWYRNGTMRRS</sequence>
<gene>
    <name evidence="1" type="ORF">CPY51_12415</name>
</gene>
<evidence type="ECO:0000313" key="2">
    <source>
        <dbReference type="Proteomes" id="UP000248925"/>
    </source>
</evidence>
<proteinExistence type="predicted"/>
<reference evidence="1 2" key="1">
    <citation type="journal article" date="2018" name="Sci. Rep.">
        <title>Rhizobium tumorigenes sp. nov., a novel plant tumorigenic bacterium isolated from cane gall tumors on thornless blackberry.</title>
        <authorList>
            <person name="Kuzmanovi N."/>
            <person name="Smalla K."/>
            <person name="Gronow S."/>
            <person name="PuBawska J."/>
        </authorList>
    </citation>
    <scope>NUCLEOTIDE SEQUENCE [LARGE SCALE GENOMIC DNA]</scope>
    <source>
        <strain evidence="1 2">CCBAU 85046</strain>
    </source>
</reference>
<comment type="caution">
    <text evidence="1">The sequence shown here is derived from an EMBL/GenBank/DDBJ whole genome shotgun (WGS) entry which is preliminary data.</text>
</comment>
<protein>
    <submittedName>
        <fullName evidence="1">Uncharacterized protein</fullName>
    </submittedName>
</protein>
<accession>A0A2W4CL65</accession>
<dbReference type="AlphaFoldDB" id="A0A2W4CL65"/>
<name>A0A2W4CL65_9HYPH</name>
<evidence type="ECO:0000313" key="1">
    <source>
        <dbReference type="EMBL" id="PZM13687.1"/>
    </source>
</evidence>
<keyword evidence="2" id="KW-1185">Reference proteome</keyword>